<evidence type="ECO:0000313" key="4">
    <source>
        <dbReference type="EMBL" id="WBO24306.1"/>
    </source>
</evidence>
<dbReference type="Pfam" id="PF04773">
    <property type="entry name" value="FecR"/>
    <property type="match status" value="1"/>
</dbReference>
<gene>
    <name evidence="4" type="ORF">PBT88_09500</name>
</gene>
<feature type="transmembrane region" description="Helical" evidence="1">
    <location>
        <begin position="92"/>
        <end position="109"/>
    </location>
</feature>
<dbReference type="EMBL" id="CP115174">
    <property type="protein sequence ID" value="WBO24306.1"/>
    <property type="molecule type" value="Genomic_DNA"/>
</dbReference>
<reference evidence="4 5" key="1">
    <citation type="submission" date="2022-12" db="EMBL/GenBank/DDBJ databases">
        <title>Sphingomonas abieness sp. nov., an endophytic bacterium isolated from Abies koreana.</title>
        <authorList>
            <person name="Jiang L."/>
            <person name="Lee J."/>
        </authorList>
    </citation>
    <scope>NUCLEOTIDE SEQUENCE [LARGE SCALE GENOMIC DNA]</scope>
    <source>
        <strain evidence="5">PAMB 00755</strain>
    </source>
</reference>
<evidence type="ECO:0000259" key="2">
    <source>
        <dbReference type="Pfam" id="PF04773"/>
    </source>
</evidence>
<feature type="domain" description="FecR protein" evidence="2">
    <location>
        <begin position="117"/>
        <end position="208"/>
    </location>
</feature>
<keyword evidence="5" id="KW-1185">Reference proteome</keyword>
<name>A0ABY7NY74_9SPHN</name>
<accession>A0ABY7NY74</accession>
<evidence type="ECO:0000256" key="1">
    <source>
        <dbReference type="SAM" id="Phobius"/>
    </source>
</evidence>
<keyword evidence="1" id="KW-1133">Transmembrane helix</keyword>
<dbReference type="RefSeq" id="WP_270078934.1">
    <property type="nucleotide sequence ID" value="NZ_CP115174.1"/>
</dbReference>
<proteinExistence type="predicted"/>
<keyword evidence="1" id="KW-0812">Transmembrane</keyword>
<dbReference type="InterPro" id="IPR032623">
    <property type="entry name" value="FecR_N"/>
</dbReference>
<dbReference type="PANTHER" id="PTHR30273:SF2">
    <property type="entry name" value="PROTEIN FECR"/>
    <property type="match status" value="1"/>
</dbReference>
<dbReference type="InterPro" id="IPR006860">
    <property type="entry name" value="FecR"/>
</dbReference>
<feature type="domain" description="FecR N-terminal" evidence="3">
    <location>
        <begin position="15"/>
        <end position="54"/>
    </location>
</feature>
<evidence type="ECO:0000313" key="5">
    <source>
        <dbReference type="Proteomes" id="UP001210865"/>
    </source>
</evidence>
<organism evidence="4 5">
    <name type="scientific">Sphingomonas abietis</name>
    <dbReference type="NCBI Taxonomy" id="3012344"/>
    <lineage>
        <taxon>Bacteria</taxon>
        <taxon>Pseudomonadati</taxon>
        <taxon>Pseudomonadota</taxon>
        <taxon>Alphaproteobacteria</taxon>
        <taxon>Sphingomonadales</taxon>
        <taxon>Sphingomonadaceae</taxon>
        <taxon>Sphingomonas</taxon>
    </lineage>
</organism>
<protein>
    <submittedName>
        <fullName evidence="4">FecR domain-containing protein</fullName>
    </submittedName>
</protein>
<dbReference type="PANTHER" id="PTHR30273">
    <property type="entry name" value="PERIPLASMIC SIGNAL SENSOR AND SIGMA FACTOR ACTIVATOR FECR-RELATED"/>
    <property type="match status" value="1"/>
</dbReference>
<dbReference type="Pfam" id="PF16220">
    <property type="entry name" value="DUF4880"/>
    <property type="match status" value="1"/>
</dbReference>
<dbReference type="Proteomes" id="UP001210865">
    <property type="component" value="Chromosome"/>
</dbReference>
<dbReference type="Gene3D" id="2.60.120.1440">
    <property type="match status" value="1"/>
</dbReference>
<keyword evidence="1" id="KW-0472">Membrane</keyword>
<dbReference type="PIRSF" id="PIRSF018266">
    <property type="entry name" value="FecR"/>
    <property type="match status" value="1"/>
</dbReference>
<evidence type="ECO:0000259" key="3">
    <source>
        <dbReference type="Pfam" id="PF16220"/>
    </source>
</evidence>
<sequence>MVSDEEDLSGDSRAQAAQWLVRLRTLPVSRATLEGFFRWRRDDANAAAFAEAERFWEDVGQIADSPRIIAETRAALKRRRVRPRFGVVRTRYAVVALCLCVLLVGSFSVRNVFSGQTYQTVVGERRLIELADGSQVRLDADTRIFVRFGHARRRVELSRGQAFFSVAHNTSRPFSVTADGASVTATGTRFDVRHVGPTIAVTLVQGGVQVQIDRAAPTHLVAGQQWTVRPGEHPVVRAVDTMQATAWTQGRIVLDGMPLGEAIAEVNRYAAHPVRLEAADYAEERIGGSFEAGDVSSFVEAVTTLLPLHAERLEDGTTRLFVPAKSSPKKNL</sequence>
<dbReference type="InterPro" id="IPR012373">
    <property type="entry name" value="Ferrdict_sens_TM"/>
</dbReference>